<dbReference type="SMART" id="SM00054">
    <property type="entry name" value="EFh"/>
    <property type="match status" value="3"/>
</dbReference>
<evidence type="ECO:0000259" key="4">
    <source>
        <dbReference type="PROSITE" id="PS50222"/>
    </source>
</evidence>
<gene>
    <name evidence="5" type="ORF">WJX84_006834</name>
</gene>
<proteinExistence type="predicted"/>
<dbReference type="SUPFAM" id="SSF47473">
    <property type="entry name" value="EF-hand"/>
    <property type="match status" value="1"/>
</dbReference>
<sequence length="166" mass="18623">MGNASGRPTAGLSKTELERMHRRFRRLAGGEDRLSLATLYEQPDLAGNAFVHRIFRLFDTDQDGFLTWEDFSAGIHQICGLSTEDDQSLFAFRLYDTDQSGRVSEKELTDALKLSGSQLATEGQLQQIVSNTIGEHDRDRDGELSLLEFRAMLRTSQQDSESGSDF</sequence>
<dbReference type="InterPro" id="IPR018247">
    <property type="entry name" value="EF_Hand_1_Ca_BS"/>
</dbReference>
<keyword evidence="6" id="KW-1185">Reference proteome</keyword>
<evidence type="ECO:0000256" key="3">
    <source>
        <dbReference type="ARBA" id="ARBA00022837"/>
    </source>
</evidence>
<feature type="domain" description="EF-hand" evidence="4">
    <location>
        <begin position="124"/>
        <end position="159"/>
    </location>
</feature>
<dbReference type="Pfam" id="PF13499">
    <property type="entry name" value="EF-hand_7"/>
    <property type="match status" value="1"/>
</dbReference>
<dbReference type="AlphaFoldDB" id="A0AAW1TLI3"/>
<keyword evidence="3" id="KW-0106">Calcium</keyword>
<keyword evidence="2" id="KW-0677">Repeat</keyword>
<evidence type="ECO:0000256" key="1">
    <source>
        <dbReference type="ARBA" id="ARBA00022723"/>
    </source>
</evidence>
<name>A0AAW1TLI3_9CHLO</name>
<evidence type="ECO:0000256" key="2">
    <source>
        <dbReference type="ARBA" id="ARBA00022737"/>
    </source>
</evidence>
<dbReference type="GO" id="GO:0005509">
    <property type="term" value="F:calcium ion binding"/>
    <property type="evidence" value="ECO:0007669"/>
    <property type="project" value="InterPro"/>
</dbReference>
<feature type="domain" description="EF-hand" evidence="4">
    <location>
        <begin position="83"/>
        <end position="118"/>
    </location>
</feature>
<dbReference type="PANTHER" id="PTHR45942">
    <property type="entry name" value="PROTEIN PHOSPATASE 3 REGULATORY SUBUNIT B ALPHA ISOFORM TYPE 1"/>
    <property type="match status" value="1"/>
</dbReference>
<dbReference type="CDD" id="cd00051">
    <property type="entry name" value="EFh"/>
    <property type="match status" value="2"/>
</dbReference>
<dbReference type="InterPro" id="IPR002048">
    <property type="entry name" value="EF_hand_dom"/>
</dbReference>
<dbReference type="EMBL" id="JALJOV010000009">
    <property type="protein sequence ID" value="KAK9868876.1"/>
    <property type="molecule type" value="Genomic_DNA"/>
</dbReference>
<dbReference type="Pfam" id="PF00036">
    <property type="entry name" value="EF-hand_1"/>
    <property type="match status" value="1"/>
</dbReference>
<dbReference type="InterPro" id="IPR011992">
    <property type="entry name" value="EF-hand-dom_pair"/>
</dbReference>
<reference evidence="5 6" key="1">
    <citation type="journal article" date="2024" name="Nat. Commun.">
        <title>Phylogenomics reveals the evolutionary origins of lichenization in chlorophyte algae.</title>
        <authorList>
            <person name="Puginier C."/>
            <person name="Libourel C."/>
            <person name="Otte J."/>
            <person name="Skaloud P."/>
            <person name="Haon M."/>
            <person name="Grisel S."/>
            <person name="Petersen M."/>
            <person name="Berrin J.G."/>
            <person name="Delaux P.M."/>
            <person name="Dal Grande F."/>
            <person name="Keller J."/>
        </authorList>
    </citation>
    <scope>NUCLEOTIDE SEQUENCE [LARGE SCALE GENOMIC DNA]</scope>
    <source>
        <strain evidence="5 6">SAG 2523</strain>
    </source>
</reference>
<evidence type="ECO:0000313" key="6">
    <source>
        <dbReference type="Proteomes" id="UP001485043"/>
    </source>
</evidence>
<protein>
    <recommendedName>
        <fullName evidence="4">EF-hand domain-containing protein</fullName>
    </recommendedName>
</protein>
<dbReference type="Gene3D" id="1.10.238.10">
    <property type="entry name" value="EF-hand"/>
    <property type="match status" value="1"/>
</dbReference>
<comment type="caution">
    <text evidence="5">The sequence shown here is derived from an EMBL/GenBank/DDBJ whole genome shotgun (WGS) entry which is preliminary data.</text>
</comment>
<keyword evidence="1" id="KW-0479">Metal-binding</keyword>
<dbReference type="PROSITE" id="PS00018">
    <property type="entry name" value="EF_HAND_1"/>
    <property type="match status" value="3"/>
</dbReference>
<accession>A0AAW1TLI3</accession>
<evidence type="ECO:0000313" key="5">
    <source>
        <dbReference type="EMBL" id="KAK9868876.1"/>
    </source>
</evidence>
<dbReference type="Proteomes" id="UP001485043">
    <property type="component" value="Unassembled WGS sequence"/>
</dbReference>
<organism evidence="5 6">
    <name type="scientific">Apatococcus fuscideae</name>
    <dbReference type="NCBI Taxonomy" id="2026836"/>
    <lineage>
        <taxon>Eukaryota</taxon>
        <taxon>Viridiplantae</taxon>
        <taxon>Chlorophyta</taxon>
        <taxon>core chlorophytes</taxon>
        <taxon>Trebouxiophyceae</taxon>
        <taxon>Chlorellales</taxon>
        <taxon>Chlorellaceae</taxon>
        <taxon>Apatococcus</taxon>
    </lineage>
</organism>
<feature type="domain" description="EF-hand" evidence="4">
    <location>
        <begin position="46"/>
        <end position="81"/>
    </location>
</feature>
<dbReference type="PROSITE" id="PS50222">
    <property type="entry name" value="EF_HAND_2"/>
    <property type="match status" value="3"/>
</dbReference>